<gene>
    <name evidence="9" type="primary">tsaD</name>
    <name evidence="9" type="ORF">L7J86_00505</name>
</gene>
<evidence type="ECO:0000256" key="4">
    <source>
        <dbReference type="ARBA" id="ARBA00022723"/>
    </source>
</evidence>
<dbReference type="InterPro" id="IPR017860">
    <property type="entry name" value="Peptidase_M22_CS"/>
</dbReference>
<name>A0ABT0TWA1_9GAMM</name>
<evidence type="ECO:0000256" key="6">
    <source>
        <dbReference type="ARBA" id="ARBA00023315"/>
    </source>
</evidence>
<dbReference type="RefSeq" id="WP_250672643.1">
    <property type="nucleotide sequence ID" value="NZ_JAKMAI010000006.1"/>
</dbReference>
<dbReference type="InterPro" id="IPR000905">
    <property type="entry name" value="Gcp-like_dom"/>
</dbReference>
<keyword evidence="6 9" id="KW-0012">Acyltransferase</keyword>
<comment type="catalytic activity">
    <reaction evidence="7">
        <text>L-threonylcarbamoyladenylate + adenosine(37) in tRNA = N(6)-L-threonylcarbamoyladenosine(37) in tRNA + AMP + H(+)</text>
        <dbReference type="Rhea" id="RHEA:37059"/>
        <dbReference type="Rhea" id="RHEA-COMP:10162"/>
        <dbReference type="Rhea" id="RHEA-COMP:10163"/>
        <dbReference type="ChEBI" id="CHEBI:15378"/>
        <dbReference type="ChEBI" id="CHEBI:73682"/>
        <dbReference type="ChEBI" id="CHEBI:74411"/>
        <dbReference type="ChEBI" id="CHEBI:74418"/>
        <dbReference type="ChEBI" id="CHEBI:456215"/>
        <dbReference type="EC" id="2.3.1.234"/>
    </reaction>
</comment>
<evidence type="ECO:0000256" key="5">
    <source>
        <dbReference type="ARBA" id="ARBA00023004"/>
    </source>
</evidence>
<dbReference type="PROSITE" id="PS01016">
    <property type="entry name" value="GLYCOPROTEASE"/>
    <property type="match status" value="1"/>
</dbReference>
<dbReference type="NCBIfam" id="TIGR03723">
    <property type="entry name" value="T6A_TsaD_YgjD"/>
    <property type="match status" value="1"/>
</dbReference>
<evidence type="ECO:0000256" key="7">
    <source>
        <dbReference type="ARBA" id="ARBA00048117"/>
    </source>
</evidence>
<keyword evidence="3" id="KW-0819">tRNA processing</keyword>
<dbReference type="InterPro" id="IPR017861">
    <property type="entry name" value="KAE1/TsaD"/>
</dbReference>
<dbReference type="PRINTS" id="PR00789">
    <property type="entry name" value="OSIALOPTASE"/>
</dbReference>
<dbReference type="PANTHER" id="PTHR11735">
    <property type="entry name" value="TRNA N6-ADENOSINE THREONYLCARBAMOYLTRANSFERASE"/>
    <property type="match status" value="1"/>
</dbReference>
<keyword evidence="4" id="KW-0479">Metal-binding</keyword>
<organism evidence="9 10">
    <name type="scientific">endosymbiont of Metamasius hemipterus</name>
    <dbReference type="NCBI Taxonomy" id="204627"/>
    <lineage>
        <taxon>Bacteria</taxon>
        <taxon>Pseudomonadati</taxon>
        <taxon>Pseudomonadota</taxon>
        <taxon>Gammaproteobacteria</taxon>
        <taxon>Candidatus Nardonella</taxon>
    </lineage>
</organism>
<feature type="domain" description="Gcp-like" evidence="8">
    <location>
        <begin position="24"/>
        <end position="287"/>
    </location>
</feature>
<dbReference type="GO" id="GO:0061711">
    <property type="term" value="F:tRNA N(6)-L-threonylcarbamoyladenine synthase activity"/>
    <property type="evidence" value="ECO:0007669"/>
    <property type="project" value="UniProtKB-EC"/>
</dbReference>
<dbReference type="PANTHER" id="PTHR11735:SF6">
    <property type="entry name" value="TRNA N6-ADENOSINE THREONYLCARBAMOYLTRANSFERASE, MITOCHONDRIAL"/>
    <property type="match status" value="1"/>
</dbReference>
<dbReference type="Proteomes" id="UP001203831">
    <property type="component" value="Unassembled WGS sequence"/>
</dbReference>
<sequence>MKILGIETSFDDTCISIIDDKKGILINKIINNNKIYNKYNGIIPEIVSNYHIKKIDKLLKNILLKLNINIKKISLISYTCGPGLISSLSIGASYAKSLSYLLKIPSIPINHLEGHLLSPMINNNNIKKKIKFPFIGLIISGANTQLIKATNFDNYKIIGQTLDNAIGETYDKIAKLLNINYPGAKKLVYYSNKGKNNIYNFPKPLIKKDNLNFSFSGLITYINNLIKKIKNINIQDKYNIAKEFENSIIKILQNKILLSIKKYNIYNIFISGGVSINNNIIKNIIKLKIKNKKIFFYS</sequence>
<evidence type="ECO:0000256" key="3">
    <source>
        <dbReference type="ARBA" id="ARBA00022694"/>
    </source>
</evidence>
<dbReference type="SUPFAM" id="SSF53067">
    <property type="entry name" value="Actin-like ATPase domain"/>
    <property type="match status" value="2"/>
</dbReference>
<dbReference type="EC" id="2.3.1.234" evidence="1"/>
<dbReference type="InterPro" id="IPR043129">
    <property type="entry name" value="ATPase_NBD"/>
</dbReference>
<keyword evidence="5" id="KW-0408">Iron</keyword>
<accession>A0ABT0TWA1</accession>
<dbReference type="NCBIfam" id="TIGR00329">
    <property type="entry name" value="gcp_kae1"/>
    <property type="match status" value="1"/>
</dbReference>
<reference evidence="9" key="1">
    <citation type="submission" date="2022-01" db="EMBL/GenBank/DDBJ databases">
        <title>Genome assemble of Metamasius hemipterus Nardonella endosymbiont.</title>
        <authorList>
            <person name="Palmieri L."/>
            <person name="Pavarini R."/>
            <person name="Sharma P."/>
        </authorList>
    </citation>
    <scope>NUCLEOTIDE SEQUENCE [LARGE SCALE GENOMIC DNA]</scope>
    <source>
        <strain evidence="9">NARMHE1</strain>
    </source>
</reference>
<dbReference type="Gene3D" id="3.30.420.40">
    <property type="match status" value="2"/>
</dbReference>
<dbReference type="EMBL" id="JAKMAI010000006">
    <property type="protein sequence ID" value="MCM0158276.1"/>
    <property type="molecule type" value="Genomic_DNA"/>
</dbReference>
<evidence type="ECO:0000256" key="1">
    <source>
        <dbReference type="ARBA" id="ARBA00012156"/>
    </source>
</evidence>
<comment type="caution">
    <text evidence="9">The sequence shown here is derived from an EMBL/GenBank/DDBJ whole genome shotgun (WGS) entry which is preliminary data.</text>
</comment>
<protein>
    <recommendedName>
        <fullName evidence="1">N(6)-L-threonylcarbamoyladenine synthase</fullName>
        <ecNumber evidence="1">2.3.1.234</ecNumber>
    </recommendedName>
</protein>
<evidence type="ECO:0000259" key="8">
    <source>
        <dbReference type="Pfam" id="PF00814"/>
    </source>
</evidence>
<proteinExistence type="predicted"/>
<evidence type="ECO:0000256" key="2">
    <source>
        <dbReference type="ARBA" id="ARBA00022679"/>
    </source>
</evidence>
<evidence type="ECO:0000313" key="9">
    <source>
        <dbReference type="EMBL" id="MCM0158276.1"/>
    </source>
</evidence>
<evidence type="ECO:0000313" key="10">
    <source>
        <dbReference type="Proteomes" id="UP001203831"/>
    </source>
</evidence>
<dbReference type="InterPro" id="IPR022450">
    <property type="entry name" value="TsaD"/>
</dbReference>
<keyword evidence="10" id="KW-1185">Reference proteome</keyword>
<keyword evidence="2 9" id="KW-0808">Transferase</keyword>
<dbReference type="Pfam" id="PF00814">
    <property type="entry name" value="TsaD"/>
    <property type="match status" value="1"/>
</dbReference>